<proteinExistence type="predicted"/>
<dbReference type="EMBL" id="BEXD01003323">
    <property type="protein sequence ID" value="GBC00837.1"/>
    <property type="molecule type" value="Genomic_DNA"/>
</dbReference>
<accession>A0A2Z6S8N9</accession>
<evidence type="ECO:0000313" key="3">
    <source>
        <dbReference type="EMBL" id="GBC00837.1"/>
    </source>
</evidence>
<evidence type="ECO:0000256" key="1">
    <source>
        <dbReference type="SAM" id="MobiDB-lite"/>
    </source>
</evidence>
<feature type="compositionally biased region" description="Polar residues" evidence="1">
    <location>
        <begin position="1447"/>
        <end position="1461"/>
    </location>
</feature>
<feature type="region of interest" description="Disordered" evidence="1">
    <location>
        <begin position="1447"/>
        <end position="1473"/>
    </location>
</feature>
<dbReference type="PANTHER" id="PTHR47839">
    <property type="entry name" value="DOMAIN PROTEIN, PUTATIVE (AFU_ORTHOLOGUE AFUA_6G04830)-RELATED"/>
    <property type="match status" value="1"/>
</dbReference>
<dbReference type="PANTHER" id="PTHR47839:SF1">
    <property type="entry name" value="DOMAIN PROTEIN, PUTATIVE (AFU_ORTHOLOGUE AFUA_6G04830)-RELATED"/>
    <property type="match status" value="1"/>
</dbReference>
<evidence type="ECO:0000313" key="4">
    <source>
        <dbReference type="Proteomes" id="UP000247702"/>
    </source>
</evidence>
<protein>
    <recommendedName>
        <fullName evidence="2">CUE domain-containing protein</fullName>
    </recommendedName>
</protein>
<dbReference type="STRING" id="94130.A0A2Z6S8N9"/>
<sequence>MSLDSFRNQVLSNSDGEERVEVNQRHLIDKILARYSAEFVVYRELMQNSDDAKSSSVQIIFETANPSTDKHLKDKIVRILFKNNGFAFRTEDWNRLKKIAEGNPDEQKIGAFGVGFYSLFSVCENPFVSSGGQGMAFYWRGDQLFAKRGSIDDTDQAWTTFLMDMREPTEFPNIEEFARFLANSLGFTGNLREVSVYFNSTLVIQLSKKMQEPRLMNIASAFDTYSPQKMFHLTSVDVRGVQLDVKRLIDPLNIITKQWRSPPITNYQTEETSIFLRIASGNLDVKVSSAFSLEMERTTKKKPPNKTTIQMIFSGFDEHNSSGDNNNKISPVFKDLLPYPEQGRIYIGFPTHQTTGCSSHLAARVIPTVERESIDLVDKTLAKYNREMLCLAGILCRILYEDEMSQITRLYNEMIGPNTKVDDESTKSVCEWFENRAAHALRHFTFKQSTPNMQIGNIIELQFFSCSKQSLSVFSTRGVFPISDVRMPNSEMAGFIKKVPLVPKIILEQCDTFFKKAKDTRLIEELTLQDVLIELKNRVLSENELIELLKWWFSYRSKGNAVNQMEFSQFMQLACIGDKSRNLSTIRYFLNPSIVPPDVDVPYEVLPYTISKPLKNQDLEKWFRWSELSLVNWARFIVEKPDLEVSPSFAEKVHNILARSLNNISQNDKEIIRQLFAQKKCIPTKSGMKIPDEAYFQNVNLFPDLPTIQFQKPQSVQNIMQLLGVRKVVELQLIFDRLVSQGNWDHMQLAKYLASISSNLKEIELKRLIVTPIWPKEDLSQSDNHDETNPKPKIHRFVASDLYAPLVLHREFGLPVIDWKGKWARNMQEGKFLIELGLREYPALKKILELAAPPTDPKIRGKALKYFIENFKEKYSKNYNPSEINIAFLPCSDPTIFEKPTGCYINPDCMIMNFKAIHQDLRYQAEQFGVRQHPSRDKLLSRLIEDPPRNENKAKEVFEYLASRQGDFNHSDWNKLVDLRFIPIRSKTQPNEIVLTDPRSCFFKGQEESLNDFFSYIDFGARANKFLQSCGVKDEPSPIEFAELLVKSSHRLWNSIGDNVEKYLNVLRRIAIHFNTISRNSSLIADMKRAPILLAVKKRRSNSERDSTIKMDEEAEHYCLASAKDIFINDDTVYQQVFNPLTVPEEDNMEVLYKKLGCRSLRESVTETVTPIGTMRETTNSGNLQEKIVERARLFYYDLDHPKSEIKKDVEWLKRLKVREINQIETSYLLLTTNETRKESTTCCILPDKWSNSWTLYVTPDPDTLDISQQIVKNIYKSHKWKDISHLNMLLTTQLTSLKRKGYPVDRILRQPKQQRVVEKYEQKMIDQENEESLFHDTMDNNVSPVLSPRIESYVPKLQEMFPDCDPNHIRKLLSKQKNDHLNNVANILVEGDYPKINPKSRQTYKTQQNNDLSTDPVNDDSNKNLGFFEKVKKVKDFIPTLANGSIGTSTSSKPMESSANKDPVHVTPETTRNLRSSLQEGIRTCRSNSGSVIDNQASVKVVDESQTSYCDIIPGHSLHCVGSLHGIELYVPKGADKSEILSLSLGPSLLRFINILKDLVEVFGLAPKAIHIFIDKNSNSIAFNRDRSLFFNLRFFLGLHDEQCKTKPTSDAMTYWYMTFCHELAHNFVHPHNSEHEYYFSSYAENYMSNFLTIMKKREII</sequence>
<name>A0A2Z6S8N9_9GLOM</name>
<dbReference type="Gene3D" id="3.30.565.10">
    <property type="entry name" value="Histidine kinase-like ATPase, C-terminal domain"/>
    <property type="match status" value="1"/>
</dbReference>
<organism evidence="3 4">
    <name type="scientific">Rhizophagus clarus</name>
    <dbReference type="NCBI Taxonomy" id="94130"/>
    <lineage>
        <taxon>Eukaryota</taxon>
        <taxon>Fungi</taxon>
        <taxon>Fungi incertae sedis</taxon>
        <taxon>Mucoromycota</taxon>
        <taxon>Glomeromycotina</taxon>
        <taxon>Glomeromycetes</taxon>
        <taxon>Glomerales</taxon>
        <taxon>Glomeraceae</taxon>
        <taxon>Rhizophagus</taxon>
    </lineage>
</organism>
<reference evidence="3 4" key="1">
    <citation type="submission" date="2017-11" db="EMBL/GenBank/DDBJ databases">
        <title>The genome of Rhizophagus clarus HR1 reveals common genetic basis of auxotrophy among arbuscular mycorrhizal fungi.</title>
        <authorList>
            <person name="Kobayashi Y."/>
        </authorList>
    </citation>
    <scope>NUCLEOTIDE SEQUENCE [LARGE SCALE GENOMIC DNA]</scope>
    <source>
        <strain evidence="3 4">HR1</strain>
    </source>
</reference>
<gene>
    <name evidence="3" type="ORF">RclHR1_03990014</name>
</gene>
<dbReference type="InterPro" id="IPR003892">
    <property type="entry name" value="CUE"/>
</dbReference>
<dbReference type="InterPro" id="IPR058210">
    <property type="entry name" value="SACS/Nov_dom"/>
</dbReference>
<dbReference type="InterPro" id="IPR022155">
    <property type="entry name" value="DUF3684"/>
</dbReference>
<dbReference type="InterPro" id="IPR036890">
    <property type="entry name" value="HATPase_C_sf"/>
</dbReference>
<dbReference type="Pfam" id="PF25794">
    <property type="entry name" value="SACS"/>
    <property type="match status" value="1"/>
</dbReference>
<comment type="caution">
    <text evidence="3">The sequence shown here is derived from an EMBL/GenBank/DDBJ whole genome shotgun (WGS) entry which is preliminary data.</text>
</comment>
<feature type="region of interest" description="Disordered" evidence="1">
    <location>
        <begin position="1395"/>
        <end position="1419"/>
    </location>
</feature>
<dbReference type="GO" id="GO:0043130">
    <property type="term" value="F:ubiquitin binding"/>
    <property type="evidence" value="ECO:0007669"/>
    <property type="project" value="InterPro"/>
</dbReference>
<dbReference type="SUPFAM" id="SSF55874">
    <property type="entry name" value="ATPase domain of HSP90 chaperone/DNA topoisomerase II/histidine kinase"/>
    <property type="match status" value="1"/>
</dbReference>
<dbReference type="CDD" id="cd14279">
    <property type="entry name" value="CUE"/>
    <property type="match status" value="1"/>
</dbReference>
<dbReference type="NCBIfam" id="NF047352">
    <property type="entry name" value="P_loop_sacsin"/>
    <property type="match status" value="1"/>
</dbReference>
<feature type="compositionally biased region" description="Polar residues" evidence="1">
    <location>
        <begin position="1400"/>
        <end position="1417"/>
    </location>
</feature>
<feature type="domain" description="CUE" evidence="2">
    <location>
        <begin position="1350"/>
        <end position="1393"/>
    </location>
</feature>
<evidence type="ECO:0000259" key="2">
    <source>
        <dbReference type="PROSITE" id="PS51140"/>
    </source>
</evidence>
<dbReference type="Proteomes" id="UP000247702">
    <property type="component" value="Unassembled WGS sequence"/>
</dbReference>
<dbReference type="Pfam" id="PF12449">
    <property type="entry name" value="DUF3684"/>
    <property type="match status" value="1"/>
</dbReference>
<dbReference type="PROSITE" id="PS51140">
    <property type="entry name" value="CUE"/>
    <property type="match status" value="1"/>
</dbReference>
<keyword evidence="4" id="KW-1185">Reference proteome</keyword>